<dbReference type="EMBL" id="CAJOBC010083804">
    <property type="protein sequence ID" value="CAF4307222.1"/>
    <property type="molecule type" value="Genomic_DNA"/>
</dbReference>
<organism evidence="1 3">
    <name type="scientific">Didymodactylos carnosus</name>
    <dbReference type="NCBI Taxonomy" id="1234261"/>
    <lineage>
        <taxon>Eukaryota</taxon>
        <taxon>Metazoa</taxon>
        <taxon>Spiralia</taxon>
        <taxon>Gnathifera</taxon>
        <taxon>Rotifera</taxon>
        <taxon>Eurotatoria</taxon>
        <taxon>Bdelloidea</taxon>
        <taxon>Philodinida</taxon>
        <taxon>Philodinidae</taxon>
        <taxon>Didymodactylos</taxon>
    </lineage>
</organism>
<sequence length="122" mass="14203">KIDSHLPLNGSRLFQRVQTVYVGTRFLSFVSRNIVLEALESTRHELDKVEKSLLKSEIDLNEILRSLEIIRTNLVQVENHFIVLADKVDLLEKRVEPLEREVEHLNQKLESIDKGHKNHTLS</sequence>
<accession>A0A815MS75</accession>
<dbReference type="Proteomes" id="UP000681722">
    <property type="component" value="Unassembled WGS sequence"/>
</dbReference>
<evidence type="ECO:0000313" key="2">
    <source>
        <dbReference type="EMBL" id="CAF4307222.1"/>
    </source>
</evidence>
<evidence type="ECO:0000313" key="3">
    <source>
        <dbReference type="Proteomes" id="UP000663829"/>
    </source>
</evidence>
<dbReference type="AlphaFoldDB" id="A0A815MS75"/>
<feature type="non-terminal residue" evidence="1">
    <location>
        <position position="1"/>
    </location>
</feature>
<evidence type="ECO:0000313" key="1">
    <source>
        <dbReference type="EMBL" id="CAF1427094.1"/>
    </source>
</evidence>
<comment type="caution">
    <text evidence="1">The sequence shown here is derived from an EMBL/GenBank/DDBJ whole genome shotgun (WGS) entry which is preliminary data.</text>
</comment>
<name>A0A815MS75_9BILA</name>
<dbReference type="Proteomes" id="UP000663829">
    <property type="component" value="Unassembled WGS sequence"/>
</dbReference>
<proteinExistence type="predicted"/>
<gene>
    <name evidence="1" type="ORF">GPM918_LOCUS33876</name>
    <name evidence="2" type="ORF">SRO942_LOCUS34567</name>
</gene>
<protein>
    <submittedName>
        <fullName evidence="1">Uncharacterized protein</fullName>
    </submittedName>
</protein>
<reference evidence="1" key="1">
    <citation type="submission" date="2021-02" db="EMBL/GenBank/DDBJ databases">
        <authorList>
            <person name="Nowell W R."/>
        </authorList>
    </citation>
    <scope>NUCLEOTIDE SEQUENCE</scope>
</reference>
<keyword evidence="3" id="KW-1185">Reference proteome</keyword>
<dbReference type="EMBL" id="CAJNOQ010018373">
    <property type="protein sequence ID" value="CAF1427094.1"/>
    <property type="molecule type" value="Genomic_DNA"/>
</dbReference>